<dbReference type="PANTHER" id="PTHR12226">
    <property type="entry name" value="MANNOSE-P-DOLICHOL UTILIZATION DEFECT 1 LEC35 -RELATED"/>
    <property type="match status" value="1"/>
</dbReference>
<comment type="caution">
    <text evidence="10">The sequence shown here is derived from an EMBL/GenBank/DDBJ whole genome shotgun (WGS) entry which is preliminary data.</text>
</comment>
<dbReference type="Gene3D" id="1.20.1280.290">
    <property type="match status" value="2"/>
</dbReference>
<dbReference type="SMART" id="SM00679">
    <property type="entry name" value="CTNS"/>
    <property type="match status" value="2"/>
</dbReference>
<dbReference type="PANTHER" id="PTHR12226:SF2">
    <property type="entry name" value="MANNOSE-P-DOLICHOL UTILIZATION DEFECT 1 PROTEIN"/>
    <property type="match status" value="1"/>
</dbReference>
<evidence type="ECO:0000256" key="5">
    <source>
        <dbReference type="ARBA" id="ARBA00022989"/>
    </source>
</evidence>
<evidence type="ECO:0000256" key="2">
    <source>
        <dbReference type="ARBA" id="ARBA00022448"/>
    </source>
</evidence>
<dbReference type="Pfam" id="PF04193">
    <property type="entry name" value="PQ-loop"/>
    <property type="match status" value="2"/>
</dbReference>
<dbReference type="PIRSF" id="PIRSF023381">
    <property type="entry name" value="MannP-dilichol_defect-1p"/>
    <property type="match status" value="1"/>
</dbReference>
<organism evidence="10 11">
    <name type="scientific">Halteria grandinella</name>
    <dbReference type="NCBI Taxonomy" id="5974"/>
    <lineage>
        <taxon>Eukaryota</taxon>
        <taxon>Sar</taxon>
        <taxon>Alveolata</taxon>
        <taxon>Ciliophora</taxon>
        <taxon>Intramacronucleata</taxon>
        <taxon>Spirotrichea</taxon>
        <taxon>Stichotrichia</taxon>
        <taxon>Sporadotrichida</taxon>
        <taxon>Halteriidae</taxon>
        <taxon>Halteria</taxon>
    </lineage>
</organism>
<dbReference type="GO" id="GO:0016020">
    <property type="term" value="C:membrane"/>
    <property type="evidence" value="ECO:0007669"/>
    <property type="project" value="UniProtKB-SubCell"/>
</dbReference>
<gene>
    <name evidence="10" type="ORF">FGO68_gene5434</name>
</gene>
<evidence type="ECO:0000256" key="7">
    <source>
        <dbReference type="ARBA" id="ARBA00038475"/>
    </source>
</evidence>
<dbReference type="OrthoDB" id="312029at2759"/>
<comment type="similarity">
    <text evidence="7 8">Belongs to the MPDU1 (TC 2.A.43.3) family.</text>
</comment>
<evidence type="ECO:0000313" key="10">
    <source>
        <dbReference type="EMBL" id="TNV74093.1"/>
    </source>
</evidence>
<comment type="subcellular location">
    <subcellularLocation>
        <location evidence="1 8">Membrane</location>
        <topology evidence="1 8">Multi-pass membrane protein</topology>
    </subcellularLocation>
</comment>
<proteinExistence type="inferred from homology"/>
<evidence type="ECO:0000256" key="3">
    <source>
        <dbReference type="ARBA" id="ARBA00022692"/>
    </source>
</evidence>
<accession>A0A8J8NFI4</accession>
<evidence type="ECO:0000313" key="11">
    <source>
        <dbReference type="Proteomes" id="UP000785679"/>
    </source>
</evidence>
<keyword evidence="4" id="KW-0677">Repeat</keyword>
<keyword evidence="3 8" id="KW-0812">Transmembrane</keyword>
<evidence type="ECO:0000256" key="4">
    <source>
        <dbReference type="ARBA" id="ARBA00022737"/>
    </source>
</evidence>
<sequence length="228" mass="25767">MVTSAVKASTTKQEQKSELVQLISKIVGYGIVGVSLVLKMPQIVKILKSKSVEGITKYLFYLDIIIYTHYSGYSLHNKIPFSVCGENLIILASNIIIALLIWKYNPKITRLEKIICSSVFLAYSYLLLSNKYLSDAHWSIVAKTNIILLILSRLPQILVNFRNRSTGQLSFVSFLLSFAGYIARLTTVLIETDDILYKLQYVTGTTLTGVLIAQFLLYWNNNGQIKRD</sequence>
<evidence type="ECO:0000256" key="8">
    <source>
        <dbReference type="PIRNR" id="PIRNR023381"/>
    </source>
</evidence>
<keyword evidence="5 8" id="KW-1133">Transmembrane helix</keyword>
<keyword evidence="2" id="KW-0813">Transport</keyword>
<evidence type="ECO:0000256" key="1">
    <source>
        <dbReference type="ARBA" id="ARBA00004141"/>
    </source>
</evidence>
<evidence type="ECO:0000256" key="9">
    <source>
        <dbReference type="SAM" id="Phobius"/>
    </source>
</evidence>
<keyword evidence="6 8" id="KW-0472">Membrane</keyword>
<dbReference type="InterPro" id="IPR006603">
    <property type="entry name" value="PQ-loop_rpt"/>
</dbReference>
<dbReference type="Proteomes" id="UP000785679">
    <property type="component" value="Unassembled WGS sequence"/>
</dbReference>
<feature type="transmembrane region" description="Helical" evidence="9">
    <location>
        <begin position="79"/>
        <end position="102"/>
    </location>
</feature>
<protein>
    <recommendedName>
        <fullName evidence="8">Mannose-P-dolichol utilization defect 1 protein homolog</fullName>
    </recommendedName>
</protein>
<feature type="transmembrane region" description="Helical" evidence="9">
    <location>
        <begin position="166"/>
        <end position="183"/>
    </location>
</feature>
<reference evidence="10" key="1">
    <citation type="submission" date="2019-06" db="EMBL/GenBank/DDBJ databases">
        <authorList>
            <person name="Zheng W."/>
        </authorList>
    </citation>
    <scope>NUCLEOTIDE SEQUENCE</scope>
    <source>
        <strain evidence="10">QDHG01</strain>
    </source>
</reference>
<feature type="transmembrane region" description="Helical" evidence="9">
    <location>
        <begin position="19"/>
        <end position="38"/>
    </location>
</feature>
<name>A0A8J8NFI4_HALGN</name>
<dbReference type="InterPro" id="IPR016817">
    <property type="entry name" value="MannP-dilichol_defect-1"/>
</dbReference>
<dbReference type="EMBL" id="RRYP01017496">
    <property type="protein sequence ID" value="TNV74093.1"/>
    <property type="molecule type" value="Genomic_DNA"/>
</dbReference>
<dbReference type="AlphaFoldDB" id="A0A8J8NFI4"/>
<evidence type="ECO:0000256" key="6">
    <source>
        <dbReference type="ARBA" id="ARBA00023136"/>
    </source>
</evidence>
<feature type="transmembrane region" description="Helical" evidence="9">
    <location>
        <begin position="195"/>
        <end position="219"/>
    </location>
</feature>
<keyword evidence="11" id="KW-1185">Reference proteome</keyword>